<gene>
    <name evidence="1" type="ORF">CEXT_173001</name>
</gene>
<dbReference type="EMBL" id="BPLR01004139">
    <property type="protein sequence ID" value="GIX92583.1"/>
    <property type="molecule type" value="Genomic_DNA"/>
</dbReference>
<sequence length="69" mass="8001">MVQNLDIPLYNRGLNQVQFTFSSCKSVSLNPFPLSEVQSWRRRSDDDNVEMSREELAPRQITINLDSLT</sequence>
<accession>A0AAV4P999</accession>
<proteinExistence type="predicted"/>
<evidence type="ECO:0000313" key="2">
    <source>
        <dbReference type="Proteomes" id="UP001054945"/>
    </source>
</evidence>
<evidence type="ECO:0000313" key="1">
    <source>
        <dbReference type="EMBL" id="GIX92583.1"/>
    </source>
</evidence>
<organism evidence="1 2">
    <name type="scientific">Caerostris extrusa</name>
    <name type="common">Bark spider</name>
    <name type="synonym">Caerostris bankana</name>
    <dbReference type="NCBI Taxonomy" id="172846"/>
    <lineage>
        <taxon>Eukaryota</taxon>
        <taxon>Metazoa</taxon>
        <taxon>Ecdysozoa</taxon>
        <taxon>Arthropoda</taxon>
        <taxon>Chelicerata</taxon>
        <taxon>Arachnida</taxon>
        <taxon>Araneae</taxon>
        <taxon>Araneomorphae</taxon>
        <taxon>Entelegynae</taxon>
        <taxon>Araneoidea</taxon>
        <taxon>Araneidae</taxon>
        <taxon>Caerostris</taxon>
    </lineage>
</organism>
<dbReference type="AlphaFoldDB" id="A0AAV4P999"/>
<reference evidence="1 2" key="1">
    <citation type="submission" date="2021-06" db="EMBL/GenBank/DDBJ databases">
        <title>Caerostris extrusa draft genome.</title>
        <authorList>
            <person name="Kono N."/>
            <person name="Arakawa K."/>
        </authorList>
    </citation>
    <scope>NUCLEOTIDE SEQUENCE [LARGE SCALE GENOMIC DNA]</scope>
</reference>
<protein>
    <submittedName>
        <fullName evidence="1">Uncharacterized protein</fullName>
    </submittedName>
</protein>
<comment type="caution">
    <text evidence="1">The sequence shown here is derived from an EMBL/GenBank/DDBJ whole genome shotgun (WGS) entry which is preliminary data.</text>
</comment>
<keyword evidence="2" id="KW-1185">Reference proteome</keyword>
<dbReference type="Proteomes" id="UP001054945">
    <property type="component" value="Unassembled WGS sequence"/>
</dbReference>
<name>A0AAV4P999_CAEEX</name>